<feature type="region of interest" description="Disordered" evidence="1">
    <location>
        <begin position="67"/>
        <end position="165"/>
    </location>
</feature>
<accession>K0RYD8</accession>
<dbReference type="eggNOG" id="ENOG502SYN1">
    <property type="taxonomic scope" value="Eukaryota"/>
</dbReference>
<dbReference type="SUPFAM" id="SSF53474">
    <property type="entry name" value="alpha/beta-Hydrolases"/>
    <property type="match status" value="1"/>
</dbReference>
<evidence type="ECO:0000256" key="1">
    <source>
        <dbReference type="SAM" id="MobiDB-lite"/>
    </source>
</evidence>
<comment type="caution">
    <text evidence="2">The sequence shown here is derived from an EMBL/GenBank/DDBJ whole genome shotgun (WGS) entry which is preliminary data.</text>
</comment>
<feature type="compositionally biased region" description="Gly residues" evidence="1">
    <location>
        <begin position="101"/>
        <end position="111"/>
    </location>
</feature>
<name>K0RYD8_THAOC</name>
<feature type="region of interest" description="Disordered" evidence="1">
    <location>
        <begin position="410"/>
        <end position="438"/>
    </location>
</feature>
<dbReference type="AlphaFoldDB" id="K0RYD8"/>
<evidence type="ECO:0008006" key="4">
    <source>
        <dbReference type="Google" id="ProtNLM"/>
    </source>
</evidence>
<evidence type="ECO:0000313" key="3">
    <source>
        <dbReference type="Proteomes" id="UP000266841"/>
    </source>
</evidence>
<reference evidence="2 3" key="1">
    <citation type="journal article" date="2012" name="Genome Biol.">
        <title>Genome and low-iron response of an oceanic diatom adapted to chronic iron limitation.</title>
        <authorList>
            <person name="Lommer M."/>
            <person name="Specht M."/>
            <person name="Roy A.S."/>
            <person name="Kraemer L."/>
            <person name="Andreson R."/>
            <person name="Gutowska M.A."/>
            <person name="Wolf J."/>
            <person name="Bergner S.V."/>
            <person name="Schilhabel M.B."/>
            <person name="Klostermeier U.C."/>
            <person name="Beiko R.G."/>
            <person name="Rosenstiel P."/>
            <person name="Hippler M."/>
            <person name="Laroche J."/>
        </authorList>
    </citation>
    <scope>NUCLEOTIDE SEQUENCE [LARGE SCALE GENOMIC DNA]</scope>
    <source>
        <strain evidence="2 3">CCMP1005</strain>
    </source>
</reference>
<protein>
    <recommendedName>
        <fullName evidence="4">Peptidase S9 prolyl oligopeptidase catalytic domain-containing protein</fullName>
    </recommendedName>
</protein>
<proteinExistence type="predicted"/>
<feature type="compositionally biased region" description="Low complexity" evidence="1">
    <location>
        <begin position="112"/>
        <end position="123"/>
    </location>
</feature>
<keyword evidence="3" id="KW-1185">Reference proteome</keyword>
<feature type="compositionally biased region" description="Low complexity" evidence="1">
    <location>
        <begin position="70"/>
        <end position="87"/>
    </location>
</feature>
<organism evidence="2 3">
    <name type="scientific">Thalassiosira oceanica</name>
    <name type="common">Marine diatom</name>
    <dbReference type="NCBI Taxonomy" id="159749"/>
    <lineage>
        <taxon>Eukaryota</taxon>
        <taxon>Sar</taxon>
        <taxon>Stramenopiles</taxon>
        <taxon>Ochrophyta</taxon>
        <taxon>Bacillariophyta</taxon>
        <taxon>Coscinodiscophyceae</taxon>
        <taxon>Thalassiosirophycidae</taxon>
        <taxon>Thalassiosirales</taxon>
        <taxon>Thalassiosiraceae</taxon>
        <taxon>Thalassiosira</taxon>
    </lineage>
</organism>
<feature type="region of interest" description="Disordered" evidence="1">
    <location>
        <begin position="350"/>
        <end position="380"/>
    </location>
</feature>
<dbReference type="OrthoDB" id="43744at2759"/>
<feature type="non-terminal residue" evidence="2">
    <location>
        <position position="559"/>
    </location>
</feature>
<dbReference type="InterPro" id="IPR029058">
    <property type="entry name" value="AB_hydrolase_fold"/>
</dbReference>
<sequence length="559" mass="57537">MDRVLGEGCGVADLSDCLACAAYLESGEAAEMEPRLDLSRGVAVGGQSWGGYLAFMCMLEKRPDGRSVFASPRRTSRTGSSSSAAPRCGTTQPYSTTTPSWGGGVRGGGVVEGAESVANVEGGRPPRPDPSPARRGGRRRPLPADPPVSGGHEAEPAPDPGASVEFHAYKGEDHGMSGAEAQADYLDRVKTFLRINLKPWDFTDNPHGESFRPLGAASLGPGHGGPRTLPVRQVGSITIERGNSNHAKRHQCLSSSSLSSLSLFDLDMAGQGTVVPRFCGRGTPPRCSSSTGAAMVVTTLRAVISSTTGSGGTLDVGRARVGGVRRVAPGVGGASGPAADRRRDLRAKFSSRWTAAARDGSASAGDGPSSAADEAADDEAARRNRFRAPGASGPGAPGGAPRRVVRHSEVVGRELGQLAPRGGLAARDPRRGEQGLPLPPPPPLLLLLLLPPLPLGPDPGVSHAGRAHDPLGGDPLVHPPVQRAVVDVVPEPLVRVAVLQVREHRGTVDDVAEVDAVPVVVVGVAREPVQHAAVVAAAVPQLGRALHVTDLDDAPPGEG</sequence>
<dbReference type="Proteomes" id="UP000266841">
    <property type="component" value="Unassembled WGS sequence"/>
</dbReference>
<dbReference type="Gene3D" id="3.40.50.1820">
    <property type="entry name" value="alpha/beta hydrolase"/>
    <property type="match status" value="1"/>
</dbReference>
<gene>
    <name evidence="2" type="ORF">THAOC_22448</name>
</gene>
<feature type="compositionally biased region" description="Polar residues" evidence="1">
    <location>
        <begin position="89"/>
        <end position="100"/>
    </location>
</feature>
<evidence type="ECO:0000313" key="2">
    <source>
        <dbReference type="EMBL" id="EJK57499.1"/>
    </source>
</evidence>
<feature type="compositionally biased region" description="Low complexity" evidence="1">
    <location>
        <begin position="355"/>
        <end position="373"/>
    </location>
</feature>
<dbReference type="EMBL" id="AGNL01028010">
    <property type="protein sequence ID" value="EJK57499.1"/>
    <property type="molecule type" value="Genomic_DNA"/>
</dbReference>